<evidence type="ECO:0000313" key="2">
    <source>
        <dbReference type="EMBL" id="CAJ1401768.1"/>
    </source>
</evidence>
<feature type="transmembrane region" description="Helical" evidence="1">
    <location>
        <begin position="636"/>
        <end position="660"/>
    </location>
</feature>
<feature type="transmembrane region" description="Helical" evidence="1">
    <location>
        <begin position="508"/>
        <end position="533"/>
    </location>
</feature>
<keyword evidence="3" id="KW-1185">Reference proteome</keyword>
<dbReference type="EMBL" id="CAUJNA010003430">
    <property type="protein sequence ID" value="CAJ1401768.1"/>
    <property type="molecule type" value="Genomic_DNA"/>
</dbReference>
<protein>
    <submittedName>
        <fullName evidence="2">Uncharacterized protein</fullName>
    </submittedName>
</protein>
<evidence type="ECO:0000313" key="3">
    <source>
        <dbReference type="Proteomes" id="UP001178507"/>
    </source>
</evidence>
<proteinExistence type="predicted"/>
<keyword evidence="1" id="KW-1133">Transmembrane helix</keyword>
<feature type="transmembrane region" description="Helical" evidence="1">
    <location>
        <begin position="699"/>
        <end position="728"/>
    </location>
</feature>
<organism evidence="2 3">
    <name type="scientific">Effrenium voratum</name>
    <dbReference type="NCBI Taxonomy" id="2562239"/>
    <lineage>
        <taxon>Eukaryota</taxon>
        <taxon>Sar</taxon>
        <taxon>Alveolata</taxon>
        <taxon>Dinophyceae</taxon>
        <taxon>Suessiales</taxon>
        <taxon>Symbiodiniaceae</taxon>
        <taxon>Effrenium</taxon>
    </lineage>
</organism>
<feature type="transmembrane region" description="Helical" evidence="1">
    <location>
        <begin position="597"/>
        <end position="616"/>
    </location>
</feature>
<reference evidence="2" key="1">
    <citation type="submission" date="2023-08" db="EMBL/GenBank/DDBJ databases">
        <authorList>
            <person name="Chen Y."/>
            <person name="Shah S."/>
            <person name="Dougan E. K."/>
            <person name="Thang M."/>
            <person name="Chan C."/>
        </authorList>
    </citation>
    <scope>NUCLEOTIDE SEQUENCE</scope>
</reference>
<sequence>MDSASTKKVLDKFQVAGMASFKKVANKELRPMSALRCKLCFTLLLYLISFYVISDLDWAFTESWELPVLEVNNITSSTLLLELKDCNMDLQWREGSSITVRETTLVPDGDHQLHVSWNETSDVLRVICSGPSLEGDAVTVQVQVGSAIHFNLVELTFEPGGRSLFRSAPYVNLGDNFTVSGDDGILQIYPSRIGRMSVQLDSGFIFLYEVDFDEASFVLGNEVDVYLWQDTYHRSVNVHLQTGDGLNASSGLCLSDAGGMPSLSASDWGEYDYGFSLGSSWWPRILNISRGNANSRLFLTHGVWRSHRNCGNTLDSVAKMEARLDASFSTWSTEVAESGSELMNLWLLGASLGTEIQSMSSRGFWIFSQFGDALTWFPVSLWNIFTLGIFSPRTARGVFLVKDSLCLPKRDRITVGKSNCRPMNSTEESLHTQVVERCTKAWRNSLPDALNLTNTRNGRIYYVLHHFHEGNTWLPALAHGAITIMSASTSAFVKLVHGPEHLRGAGGLVFVTVMILLAVGGGAFACLLVASLYRMQRKRYMKARGTDKKNKAIRDMQEMEARSNLLMTLVRCLVLRSPSGKASVTPLKAAQLCLGHFVVMQLLITPLVLVAILNVSNIPELRTMCNFNEWMEGTCIYIRHAFVSSGILSAAFVMNSIFFLNTVLEYVTRHGIDVAEETGTCPKIYKVAMMLRASCAYRAFLTAGFLASLFFFCAYFILVIIFVLLGTLLKPERLAPILVAIGGAVVVAQQMTQKFNEFVEKAKVMAAEWLAKNINHALELGKEALGEHVEGMAGSIMDASPFAKEALARVGVSADSFSAEKIEGMAGSLINSVAEGTLAQVSNADSFDMETMMSNMRHAAANSAASAVAQAKGAAGSVVTSAAQEALAQAHLGEHVEGMAGSIVDSAPFAKEALARVGVNADSFSAEKIEGMAGSLIDSVAEGTLAQVSNADSFDMETMMSNMRHAAENSAASAVAQAKGAAGSVVTSAAQEALAQAHLGEHVEGMAGSIVDSAPFAKEALARVGVSADSFSAEKIEGMAGSLIDSVAEGTLAQVSNADSFDMETMMGNMRHAAENSAASAVAQAKGAAGSAVTSAAQEALAQAHLGEHVEGMAGSIVDSAPFAKEALARVGVNADSFSAEKIEGMAGSLINSGSEGALAQALGNAEMTSTLQEALAKAGVSADALNAELVMDQARRAAAVGAASGQAEGTAGSVMTSTLQEALAKAGVSADALNAELVMDQVRRAAAVGGDASSDALLQRVAGCLPGIVDEDALRLGPLKNGADPMAMAKGVLVTGMKEAPGVADGLTCAASISNGLVEGAQDAVIDVNTLSPIAETSDGEKPRGLLRSLTAAVGNVVQDVEAAVGDVVGDEDEPMDLENVLVMLGLSKGQLLLLNINAVLLFLCFVGFCLVGSMLFLGPGMDALIPQLTSTVATLTGAVGMIRSKGQEIKNADFSAMSGALKDAAHQLEHPDVQAKKEQ</sequence>
<accession>A0AA36NGY5</accession>
<keyword evidence="1" id="KW-0472">Membrane</keyword>
<comment type="caution">
    <text evidence="2">The sequence shown here is derived from an EMBL/GenBank/DDBJ whole genome shotgun (WGS) entry which is preliminary data.</text>
</comment>
<dbReference type="Proteomes" id="UP001178507">
    <property type="component" value="Unassembled WGS sequence"/>
</dbReference>
<name>A0AA36NGY5_9DINO</name>
<gene>
    <name evidence="2" type="ORF">EVOR1521_LOCUS24855</name>
</gene>
<feature type="transmembrane region" description="Helical" evidence="1">
    <location>
        <begin position="35"/>
        <end position="53"/>
    </location>
</feature>
<feature type="transmembrane region" description="Helical" evidence="1">
    <location>
        <begin position="1393"/>
        <end position="1419"/>
    </location>
</feature>
<keyword evidence="1" id="KW-0812">Transmembrane</keyword>
<evidence type="ECO:0000256" key="1">
    <source>
        <dbReference type="SAM" id="Phobius"/>
    </source>
</evidence>